<dbReference type="Proteomes" id="UP000183809">
    <property type="component" value="Unassembled WGS sequence"/>
</dbReference>
<sequence length="564" mass="60180">MFFRSSSAPSTKTFRLTAAQPFDATFDLTLADNIPPAINSRYIFIYDTRGETGSPQAYRDELADRLKRSLESFLRLPDDDGHALAFPQLLGKVHARPDNGRLFVRVKHDSSLPFVVATHDKITLESLRPDLGFPSQHLDPKVFAAGVDAVPRPDGDGGCDTFSVQLTFIAGGYVLMVNKHHYLLDATATGFLMKSWFERARLYAQHKPSSSAAESSTRLAIEKEGKARSVHDSTSLAITSHDDDEPVDLSLEWTVKPNAGPHIFGLQLPPPSVMFVAKALAFARPKVDNAIFHFRPAALKRLHADVQAATALRISTHDAVCALIWRAIARARLASLKPTDSATKRPDRCTFALAVNGRSKLEPPLAPGYFGNAAFFSAAAVEPDAFGGPSPSSSSPSSPSSSRRSSSSTTPTTTTPTASLATLATSIRASLTAKTCPRFLRAQLALVAAQPRASDVVNPWRCFGGITGGGPGPDVVATSWEKSFGSGADVELGCGRFRRMRLPGGGQFDGLVCVLPAFGVRDVEVGGAEEGYPGGLEVAVDLEAGCLEAVRGDGVLRGYATCLG</sequence>
<protein>
    <submittedName>
        <fullName evidence="4">Shikimate o-hydroxycinnamoyltransferase-like</fullName>
    </submittedName>
</protein>
<dbReference type="Pfam" id="PF02458">
    <property type="entry name" value="Transferase"/>
    <property type="match status" value="1"/>
</dbReference>
<keyword evidence="5" id="KW-1185">Reference proteome</keyword>
<evidence type="ECO:0000313" key="4">
    <source>
        <dbReference type="EMBL" id="OJD29384.1"/>
    </source>
</evidence>
<dbReference type="GeneID" id="31019759"/>
<name>A0A1J9QLP9_9PEZI</name>
<dbReference type="Gene3D" id="3.30.559.10">
    <property type="entry name" value="Chloramphenicol acetyltransferase-like domain"/>
    <property type="match status" value="2"/>
</dbReference>
<dbReference type="InterPro" id="IPR023213">
    <property type="entry name" value="CAT-like_dom_sf"/>
</dbReference>
<feature type="region of interest" description="Disordered" evidence="2">
    <location>
        <begin position="386"/>
        <end position="419"/>
    </location>
</feature>
<dbReference type="PANTHER" id="PTHR31642">
    <property type="entry name" value="TRICHOTHECENE 3-O-ACETYLTRANSFERASE"/>
    <property type="match status" value="1"/>
</dbReference>
<dbReference type="Pfam" id="PF22664">
    <property type="entry name" value="TRI-like_N"/>
    <property type="match status" value="1"/>
</dbReference>
<proteinExistence type="predicted"/>
<dbReference type="InterPro" id="IPR050317">
    <property type="entry name" value="Plant_Fungal_Acyltransferase"/>
</dbReference>
<comment type="caution">
    <text evidence="4">The sequence shown here is derived from an EMBL/GenBank/DDBJ whole genome shotgun (WGS) entry which is preliminary data.</text>
</comment>
<dbReference type="InterPro" id="IPR054710">
    <property type="entry name" value="Tri101-like_N"/>
</dbReference>
<dbReference type="OrthoDB" id="1862401at2759"/>
<dbReference type="STRING" id="236234.A0A1J9QLP9"/>
<organism evidence="4 5">
    <name type="scientific">Diplodia corticola</name>
    <dbReference type="NCBI Taxonomy" id="236234"/>
    <lineage>
        <taxon>Eukaryota</taxon>
        <taxon>Fungi</taxon>
        <taxon>Dikarya</taxon>
        <taxon>Ascomycota</taxon>
        <taxon>Pezizomycotina</taxon>
        <taxon>Dothideomycetes</taxon>
        <taxon>Dothideomycetes incertae sedis</taxon>
        <taxon>Botryosphaeriales</taxon>
        <taxon>Botryosphaeriaceae</taxon>
        <taxon>Diplodia</taxon>
    </lineage>
</organism>
<evidence type="ECO:0000259" key="3">
    <source>
        <dbReference type="Pfam" id="PF22664"/>
    </source>
</evidence>
<feature type="compositionally biased region" description="Low complexity" evidence="2">
    <location>
        <begin position="389"/>
        <end position="419"/>
    </location>
</feature>
<dbReference type="GO" id="GO:0016747">
    <property type="term" value="F:acyltransferase activity, transferring groups other than amino-acyl groups"/>
    <property type="evidence" value="ECO:0007669"/>
    <property type="project" value="TreeGrafter"/>
</dbReference>
<evidence type="ECO:0000313" key="5">
    <source>
        <dbReference type="Proteomes" id="UP000183809"/>
    </source>
</evidence>
<gene>
    <name evidence="4" type="ORF">BKCO1_820004</name>
</gene>
<dbReference type="RefSeq" id="XP_020125644.1">
    <property type="nucleotide sequence ID" value="XM_020279496.1"/>
</dbReference>
<dbReference type="PANTHER" id="PTHR31642:SF310">
    <property type="entry name" value="FATTY ALCOHOL:CAFFEOYL-COA ACYLTRANSFERASE"/>
    <property type="match status" value="1"/>
</dbReference>
<feature type="domain" description="Trichothecene 3-O-acetyltransferase-like N-terminal" evidence="3">
    <location>
        <begin position="85"/>
        <end position="194"/>
    </location>
</feature>
<evidence type="ECO:0000256" key="1">
    <source>
        <dbReference type="ARBA" id="ARBA00022679"/>
    </source>
</evidence>
<reference evidence="4 5" key="1">
    <citation type="submission" date="2016-10" db="EMBL/GenBank/DDBJ databases">
        <title>Proteomics and genomics reveal pathogen-plant mechanisms compatible with a hemibiotrophic lifestyle of Diplodia corticola.</title>
        <authorList>
            <person name="Fernandes I."/>
            <person name="De Jonge R."/>
            <person name="Van De Peer Y."/>
            <person name="Devreese B."/>
            <person name="Alves A."/>
            <person name="Esteves A.C."/>
        </authorList>
    </citation>
    <scope>NUCLEOTIDE SEQUENCE [LARGE SCALE GENOMIC DNA]</scope>
    <source>
        <strain evidence="4 5">CBS 112549</strain>
    </source>
</reference>
<accession>A0A1J9QLP9</accession>
<dbReference type="AlphaFoldDB" id="A0A1J9QLP9"/>
<evidence type="ECO:0000256" key="2">
    <source>
        <dbReference type="SAM" id="MobiDB-lite"/>
    </source>
</evidence>
<dbReference type="EMBL" id="MNUE01000082">
    <property type="protein sequence ID" value="OJD29384.1"/>
    <property type="molecule type" value="Genomic_DNA"/>
</dbReference>
<keyword evidence="1 4" id="KW-0808">Transferase</keyword>